<evidence type="ECO:0000313" key="1">
    <source>
        <dbReference type="EMBL" id="KAK2103946.1"/>
    </source>
</evidence>
<name>A0ABQ9V3J8_SAGOE</name>
<reference evidence="1 2" key="1">
    <citation type="submission" date="2023-05" db="EMBL/GenBank/DDBJ databases">
        <title>B98-5 Cell Line De Novo Hybrid Assembly: An Optical Mapping Approach.</title>
        <authorList>
            <person name="Kananen K."/>
            <person name="Auerbach J.A."/>
            <person name="Kautto E."/>
            <person name="Blachly J.S."/>
        </authorList>
    </citation>
    <scope>NUCLEOTIDE SEQUENCE [LARGE SCALE GENOMIC DNA]</scope>
    <source>
        <strain evidence="1">B95-8</strain>
        <tissue evidence="1">Cell line</tissue>
    </source>
</reference>
<dbReference type="EMBL" id="JASSZA010000008">
    <property type="protein sequence ID" value="KAK2103946.1"/>
    <property type="molecule type" value="Genomic_DNA"/>
</dbReference>
<protein>
    <submittedName>
        <fullName evidence="1">Uncharacterized protein</fullName>
    </submittedName>
</protein>
<evidence type="ECO:0000313" key="2">
    <source>
        <dbReference type="Proteomes" id="UP001266305"/>
    </source>
</evidence>
<dbReference type="Proteomes" id="UP001266305">
    <property type="component" value="Unassembled WGS sequence"/>
</dbReference>
<keyword evidence="2" id="KW-1185">Reference proteome</keyword>
<accession>A0ABQ9V3J8</accession>
<organism evidence="1 2">
    <name type="scientific">Saguinus oedipus</name>
    <name type="common">Cotton-top tamarin</name>
    <name type="synonym">Oedipomidas oedipus</name>
    <dbReference type="NCBI Taxonomy" id="9490"/>
    <lineage>
        <taxon>Eukaryota</taxon>
        <taxon>Metazoa</taxon>
        <taxon>Chordata</taxon>
        <taxon>Craniata</taxon>
        <taxon>Vertebrata</taxon>
        <taxon>Euteleostomi</taxon>
        <taxon>Mammalia</taxon>
        <taxon>Eutheria</taxon>
        <taxon>Euarchontoglires</taxon>
        <taxon>Primates</taxon>
        <taxon>Haplorrhini</taxon>
        <taxon>Platyrrhini</taxon>
        <taxon>Cebidae</taxon>
        <taxon>Callitrichinae</taxon>
        <taxon>Saguinus</taxon>
    </lineage>
</organism>
<comment type="caution">
    <text evidence="1">The sequence shown here is derived from an EMBL/GenBank/DDBJ whole genome shotgun (WGS) entry which is preliminary data.</text>
</comment>
<gene>
    <name evidence="1" type="ORF">P7K49_017802</name>
</gene>
<sequence length="81" mass="9115">MAVVDKVTQVHCACKVGCMVHSTENRRHATYQLLHITLPFLCKWPPDGSHKTQITQPSNMATMIGTDVKFQCQYNIPDGEL</sequence>
<proteinExistence type="predicted"/>